<keyword evidence="2" id="KW-1185">Reference proteome</keyword>
<gene>
    <name evidence="1" type="ORF">MHBO_000354</name>
</gene>
<name>A0ABV2AG71_9EUKA</name>
<reference evidence="1 2" key="1">
    <citation type="journal article" date="2024" name="BMC Biol.">
        <title>Comparative genomics of Ascetosporea gives new insight into the evolutionary basis for animal parasitism in Rhizaria.</title>
        <authorList>
            <person name="Hiltunen Thoren M."/>
            <person name="Onut-Brannstrom I."/>
            <person name="Alfjorden A."/>
            <person name="Peckova H."/>
            <person name="Swords F."/>
            <person name="Hooper C."/>
            <person name="Holzer A.S."/>
            <person name="Bass D."/>
            <person name="Burki F."/>
        </authorList>
    </citation>
    <scope>NUCLEOTIDE SEQUENCE [LARGE SCALE GENOMIC DNA]</scope>
    <source>
        <strain evidence="1">20-A016</strain>
    </source>
</reference>
<evidence type="ECO:0000313" key="1">
    <source>
        <dbReference type="EMBL" id="MES1918383.1"/>
    </source>
</evidence>
<protein>
    <submittedName>
        <fullName evidence="1">Uncharacterized protein</fullName>
    </submittedName>
</protein>
<dbReference type="EMBL" id="JBDODL010000051">
    <property type="protein sequence ID" value="MES1918383.1"/>
    <property type="molecule type" value="Genomic_DNA"/>
</dbReference>
<evidence type="ECO:0000313" key="2">
    <source>
        <dbReference type="Proteomes" id="UP001439008"/>
    </source>
</evidence>
<organism evidence="1 2">
    <name type="scientific">Bonamia ostreae</name>
    <dbReference type="NCBI Taxonomy" id="126728"/>
    <lineage>
        <taxon>Eukaryota</taxon>
        <taxon>Sar</taxon>
        <taxon>Rhizaria</taxon>
        <taxon>Endomyxa</taxon>
        <taxon>Ascetosporea</taxon>
        <taxon>Haplosporida</taxon>
        <taxon>Bonamia</taxon>
    </lineage>
</organism>
<dbReference type="Proteomes" id="UP001439008">
    <property type="component" value="Unassembled WGS sequence"/>
</dbReference>
<proteinExistence type="predicted"/>
<sequence length="83" mass="9926">MLCRLRLDQNNELRRLEMSSRAKDKLLEYHRICPFLSPVIPSAEGEQYVLDLKYEVGKGNLRQRIKNLNRRQISFKTNIKFEC</sequence>
<accession>A0ABV2AG71</accession>
<comment type="caution">
    <text evidence="1">The sequence shown here is derived from an EMBL/GenBank/DDBJ whole genome shotgun (WGS) entry which is preliminary data.</text>
</comment>